<feature type="transmembrane region" description="Helical" evidence="8">
    <location>
        <begin position="344"/>
        <end position="364"/>
    </location>
</feature>
<evidence type="ECO:0000313" key="9">
    <source>
        <dbReference type="EMBL" id="AZU60226.1"/>
    </source>
</evidence>
<dbReference type="STRING" id="1193713.GCA_001636315_03022"/>
<feature type="transmembrane region" description="Helical" evidence="8">
    <location>
        <begin position="277"/>
        <end position="299"/>
    </location>
</feature>
<evidence type="ECO:0000256" key="8">
    <source>
        <dbReference type="SAM" id="Phobius"/>
    </source>
</evidence>
<keyword evidence="6 8" id="KW-1133">Transmembrane helix</keyword>
<dbReference type="GO" id="GO:0016020">
    <property type="term" value="C:membrane"/>
    <property type="evidence" value="ECO:0007669"/>
    <property type="project" value="UniProtKB-SubCell"/>
</dbReference>
<keyword evidence="7 8" id="KW-0472">Membrane</keyword>
<keyword evidence="4" id="KW-0309">Germination</keyword>
<dbReference type="Pfam" id="PF03845">
    <property type="entry name" value="Spore_permease"/>
    <property type="match status" value="1"/>
</dbReference>
<evidence type="ECO:0000256" key="5">
    <source>
        <dbReference type="ARBA" id="ARBA00022692"/>
    </source>
</evidence>
<feature type="transmembrane region" description="Helical" evidence="8">
    <location>
        <begin position="79"/>
        <end position="102"/>
    </location>
</feature>
<evidence type="ECO:0000256" key="4">
    <source>
        <dbReference type="ARBA" id="ARBA00022544"/>
    </source>
</evidence>
<feature type="transmembrane region" description="Helical" evidence="8">
    <location>
        <begin position="12"/>
        <end position="34"/>
    </location>
</feature>
<dbReference type="PANTHER" id="PTHR34975:SF2">
    <property type="entry name" value="SPORE GERMINATION PROTEIN A2"/>
    <property type="match status" value="1"/>
</dbReference>
<evidence type="ECO:0000313" key="10">
    <source>
        <dbReference type="Proteomes" id="UP000282892"/>
    </source>
</evidence>
<evidence type="ECO:0000256" key="2">
    <source>
        <dbReference type="ARBA" id="ARBA00007998"/>
    </source>
</evidence>
<dbReference type="EMBL" id="CP022572">
    <property type="protein sequence ID" value="AZU60226.1"/>
    <property type="molecule type" value="Genomic_DNA"/>
</dbReference>
<comment type="similarity">
    <text evidence="2">Belongs to the amino acid-polyamine-organocation (APC) superfamily. Spore germination protein (SGP) (TC 2.A.3.9) family.</text>
</comment>
<reference evidence="9 10" key="1">
    <citation type="submission" date="2017-07" db="EMBL/GenBank/DDBJ databases">
        <title>The complete genome sequence of Bacillus mesonae strain H20-5, an efficient strain improving plant abiotic stress resistance.</title>
        <authorList>
            <person name="Kim S.Y."/>
            <person name="Song H."/>
            <person name="Sang M.K."/>
            <person name="Weon H.-Y."/>
            <person name="Song J."/>
        </authorList>
    </citation>
    <scope>NUCLEOTIDE SEQUENCE [LARGE SCALE GENOMIC DNA]</scope>
    <source>
        <strain evidence="9 10">H20-5</strain>
    </source>
</reference>
<dbReference type="AlphaFoldDB" id="A0A3T0HT01"/>
<dbReference type="PANTHER" id="PTHR34975">
    <property type="entry name" value="SPORE GERMINATION PROTEIN A2"/>
    <property type="match status" value="1"/>
</dbReference>
<feature type="transmembrane region" description="Helical" evidence="8">
    <location>
        <begin position="192"/>
        <end position="209"/>
    </location>
</feature>
<dbReference type="KEGG" id="nmk:CHR53_02500"/>
<feature type="transmembrane region" description="Helical" evidence="8">
    <location>
        <begin position="152"/>
        <end position="172"/>
    </location>
</feature>
<evidence type="ECO:0000256" key="7">
    <source>
        <dbReference type="ARBA" id="ARBA00023136"/>
    </source>
</evidence>
<keyword evidence="10" id="KW-1185">Reference proteome</keyword>
<evidence type="ECO:0000256" key="3">
    <source>
        <dbReference type="ARBA" id="ARBA00022448"/>
    </source>
</evidence>
<proteinExistence type="inferred from homology"/>
<protein>
    <submittedName>
        <fullName evidence="9">Spore gernimation protein XB</fullName>
    </submittedName>
</protein>
<keyword evidence="5 8" id="KW-0812">Transmembrane</keyword>
<organism evidence="9 10">
    <name type="scientific">Neobacillus mesonae</name>
    <dbReference type="NCBI Taxonomy" id="1193713"/>
    <lineage>
        <taxon>Bacteria</taxon>
        <taxon>Bacillati</taxon>
        <taxon>Bacillota</taxon>
        <taxon>Bacilli</taxon>
        <taxon>Bacillales</taxon>
        <taxon>Bacillaceae</taxon>
        <taxon>Neobacillus</taxon>
    </lineage>
</organism>
<accession>A0A3T0HT01</accession>
<feature type="transmembrane region" description="Helical" evidence="8">
    <location>
        <begin position="311"/>
        <end position="332"/>
    </location>
</feature>
<evidence type="ECO:0000256" key="6">
    <source>
        <dbReference type="ARBA" id="ARBA00022989"/>
    </source>
</evidence>
<feature type="transmembrane region" description="Helical" evidence="8">
    <location>
        <begin position="122"/>
        <end position="140"/>
    </location>
</feature>
<dbReference type="NCBIfam" id="TIGR00912">
    <property type="entry name" value="2A0309"/>
    <property type="match status" value="1"/>
</dbReference>
<dbReference type="InterPro" id="IPR004761">
    <property type="entry name" value="Spore_GerAB"/>
</dbReference>
<sequence>MRGVLFIKQSDSITAVHMILLAMTAIGLNNHVFVISPLIDTSGRDAWLTVLLTLLPTILWIPLILYIHKKSNRQPLFVWLSNIIGPTLSKVLAILLMCYFIILTSVSLRETVTWTNITFLPTTPPIVLVIVFIFICWMLAGNNLRTISMLNVFLLFFITIFGFFVAIANIQHKQPSLLLPVLEHGYGRVFDGMIYQASGMSEMFFFLLLQHKIETPIRFRHYFIISLILTVLTLGPLVGAIIEFGPTEASIQRFPPYEEWGLVSIGRYIEHVDFLSIYQWLSGVFIRISLFLFMIKEFSVLNSKKRKSRSLLFSAAITIILTLLPITDHRFIALLRTFILPSTFWIFFSLSIFLCIIALIQVIAKRRSTNEL</sequence>
<gene>
    <name evidence="9" type="ORF">CHR53_02500</name>
</gene>
<dbReference type="OrthoDB" id="2381188at2"/>
<feature type="transmembrane region" description="Helical" evidence="8">
    <location>
        <begin position="221"/>
        <end position="242"/>
    </location>
</feature>
<name>A0A3T0HT01_9BACI</name>
<dbReference type="Proteomes" id="UP000282892">
    <property type="component" value="Chromosome"/>
</dbReference>
<keyword evidence="3" id="KW-0813">Transport</keyword>
<feature type="transmembrane region" description="Helical" evidence="8">
    <location>
        <begin position="46"/>
        <end position="67"/>
    </location>
</feature>
<dbReference type="GO" id="GO:0009847">
    <property type="term" value="P:spore germination"/>
    <property type="evidence" value="ECO:0007669"/>
    <property type="project" value="InterPro"/>
</dbReference>
<comment type="subcellular location">
    <subcellularLocation>
        <location evidence="1">Membrane</location>
        <topology evidence="1">Multi-pass membrane protein</topology>
    </subcellularLocation>
</comment>
<evidence type="ECO:0000256" key="1">
    <source>
        <dbReference type="ARBA" id="ARBA00004141"/>
    </source>
</evidence>